<dbReference type="EMBL" id="SMBP01000001">
    <property type="protein sequence ID" value="TCU63575.1"/>
    <property type="molecule type" value="Genomic_DNA"/>
</dbReference>
<dbReference type="Proteomes" id="UP000295773">
    <property type="component" value="Unassembled WGS sequence"/>
</dbReference>
<keyword evidence="1" id="KW-0472">Membrane</keyword>
<keyword evidence="1" id="KW-1133">Transmembrane helix</keyword>
<dbReference type="AlphaFoldDB" id="A0A4R3TPK5"/>
<gene>
    <name evidence="2" type="ORF">EDD61_101228</name>
</gene>
<name>A0A4R3TPK5_9FIRM</name>
<evidence type="ECO:0000313" key="3">
    <source>
        <dbReference type="Proteomes" id="UP000295773"/>
    </source>
</evidence>
<keyword evidence="3" id="KW-1185">Reference proteome</keyword>
<evidence type="ECO:0000256" key="1">
    <source>
        <dbReference type="SAM" id="Phobius"/>
    </source>
</evidence>
<reference evidence="2 3" key="1">
    <citation type="submission" date="2019-03" db="EMBL/GenBank/DDBJ databases">
        <title>Genomic Encyclopedia of Type Strains, Phase IV (KMG-IV): sequencing the most valuable type-strain genomes for metagenomic binning, comparative biology and taxonomic classification.</title>
        <authorList>
            <person name="Goeker M."/>
        </authorList>
    </citation>
    <scope>NUCLEOTIDE SEQUENCE [LARGE SCALE GENOMIC DNA]</scope>
    <source>
        <strain evidence="2 3">DSM 29481</strain>
    </source>
</reference>
<feature type="transmembrane region" description="Helical" evidence="1">
    <location>
        <begin position="115"/>
        <end position="135"/>
    </location>
</feature>
<comment type="caution">
    <text evidence="2">The sequence shown here is derived from an EMBL/GenBank/DDBJ whole genome shotgun (WGS) entry which is preliminary data.</text>
</comment>
<sequence length="144" mass="16997">MRKRMYIPKNYLLLLAGFIWLLAGINILNIGYQSTSVLTLWMMLATILTFLVFYFAIFRKLIHKHTNRILRYAHAYMHILQFFDRKSYIIMFCMMSGGILLRKSNVWPTVCIKSFYTGIGLALCISGLCFIKQFYHQQLSFTNK</sequence>
<proteinExistence type="predicted"/>
<accession>A0A4R3TPK5</accession>
<organism evidence="2 3">
    <name type="scientific">Longicatena caecimuris</name>
    <dbReference type="NCBI Taxonomy" id="1796635"/>
    <lineage>
        <taxon>Bacteria</taxon>
        <taxon>Bacillati</taxon>
        <taxon>Bacillota</taxon>
        <taxon>Erysipelotrichia</taxon>
        <taxon>Erysipelotrichales</taxon>
        <taxon>Erysipelotrichaceae</taxon>
        <taxon>Longicatena</taxon>
    </lineage>
</organism>
<keyword evidence="1" id="KW-0812">Transmembrane</keyword>
<evidence type="ECO:0000313" key="2">
    <source>
        <dbReference type="EMBL" id="TCU63575.1"/>
    </source>
</evidence>
<feature type="transmembrane region" description="Helical" evidence="1">
    <location>
        <begin position="12"/>
        <end position="32"/>
    </location>
</feature>
<feature type="transmembrane region" description="Helical" evidence="1">
    <location>
        <begin position="38"/>
        <end position="58"/>
    </location>
</feature>
<protein>
    <submittedName>
        <fullName evidence="2">Uncharacterized protein</fullName>
    </submittedName>
</protein>
<feature type="transmembrane region" description="Helical" evidence="1">
    <location>
        <begin position="87"/>
        <end position="103"/>
    </location>
</feature>